<evidence type="ECO:0000313" key="1">
    <source>
        <dbReference type="EnsemblPlants" id="TuG1812G0300005270.01.T01.cds358620"/>
    </source>
</evidence>
<evidence type="ECO:0000313" key="2">
    <source>
        <dbReference type="Proteomes" id="UP000015106"/>
    </source>
</evidence>
<organism evidence="1 2">
    <name type="scientific">Triticum urartu</name>
    <name type="common">Red wild einkorn</name>
    <name type="synonym">Crithodium urartu</name>
    <dbReference type="NCBI Taxonomy" id="4572"/>
    <lineage>
        <taxon>Eukaryota</taxon>
        <taxon>Viridiplantae</taxon>
        <taxon>Streptophyta</taxon>
        <taxon>Embryophyta</taxon>
        <taxon>Tracheophyta</taxon>
        <taxon>Spermatophyta</taxon>
        <taxon>Magnoliopsida</taxon>
        <taxon>Liliopsida</taxon>
        <taxon>Poales</taxon>
        <taxon>Poaceae</taxon>
        <taxon>BOP clade</taxon>
        <taxon>Pooideae</taxon>
        <taxon>Triticodae</taxon>
        <taxon>Triticeae</taxon>
        <taxon>Triticinae</taxon>
        <taxon>Triticum</taxon>
    </lineage>
</organism>
<name>A0A8R7Q0E6_TRIUA</name>
<reference evidence="1" key="3">
    <citation type="submission" date="2022-06" db="UniProtKB">
        <authorList>
            <consortium name="EnsemblPlants"/>
        </authorList>
    </citation>
    <scope>IDENTIFICATION</scope>
</reference>
<proteinExistence type="predicted"/>
<dbReference type="Proteomes" id="UP000015106">
    <property type="component" value="Chromosome 3"/>
</dbReference>
<sequence length="139" mass="14917">MRMTGLSGLKVPAIDLTSTARQSLIKACPPVRSIIHSEFKDQQKLTAMAANHTTAESAIQSLQNPPVLVCAAMQSSGKNCRVADSNREDQSWTETEFAAATAQPDRRPISKTRRIIARARNEFRATEAGTGAGPAGINP</sequence>
<accession>A0A8R7Q0E6</accession>
<reference evidence="2" key="1">
    <citation type="journal article" date="2013" name="Nature">
        <title>Draft genome of the wheat A-genome progenitor Triticum urartu.</title>
        <authorList>
            <person name="Ling H.Q."/>
            <person name="Zhao S."/>
            <person name="Liu D."/>
            <person name="Wang J."/>
            <person name="Sun H."/>
            <person name="Zhang C."/>
            <person name="Fan H."/>
            <person name="Li D."/>
            <person name="Dong L."/>
            <person name="Tao Y."/>
            <person name="Gao C."/>
            <person name="Wu H."/>
            <person name="Li Y."/>
            <person name="Cui Y."/>
            <person name="Guo X."/>
            <person name="Zheng S."/>
            <person name="Wang B."/>
            <person name="Yu K."/>
            <person name="Liang Q."/>
            <person name="Yang W."/>
            <person name="Lou X."/>
            <person name="Chen J."/>
            <person name="Feng M."/>
            <person name="Jian J."/>
            <person name="Zhang X."/>
            <person name="Luo G."/>
            <person name="Jiang Y."/>
            <person name="Liu J."/>
            <person name="Wang Z."/>
            <person name="Sha Y."/>
            <person name="Zhang B."/>
            <person name="Wu H."/>
            <person name="Tang D."/>
            <person name="Shen Q."/>
            <person name="Xue P."/>
            <person name="Zou S."/>
            <person name="Wang X."/>
            <person name="Liu X."/>
            <person name="Wang F."/>
            <person name="Yang Y."/>
            <person name="An X."/>
            <person name="Dong Z."/>
            <person name="Zhang K."/>
            <person name="Zhang X."/>
            <person name="Luo M.C."/>
            <person name="Dvorak J."/>
            <person name="Tong Y."/>
            <person name="Wang J."/>
            <person name="Yang H."/>
            <person name="Li Z."/>
            <person name="Wang D."/>
            <person name="Zhang A."/>
            <person name="Wang J."/>
        </authorList>
    </citation>
    <scope>NUCLEOTIDE SEQUENCE</scope>
    <source>
        <strain evidence="2">cv. G1812</strain>
    </source>
</reference>
<dbReference type="Gramene" id="TuG1812G0300005270.01.T01">
    <property type="protein sequence ID" value="TuG1812G0300005270.01.T01.cds358620"/>
    <property type="gene ID" value="TuG1812G0300005270.01"/>
</dbReference>
<keyword evidence="2" id="KW-1185">Reference proteome</keyword>
<dbReference type="AlphaFoldDB" id="A0A8R7Q0E6"/>
<dbReference type="EnsemblPlants" id="TuG1812G0300005270.01.T01">
    <property type="protein sequence ID" value="TuG1812G0300005270.01.T01.cds358620"/>
    <property type="gene ID" value="TuG1812G0300005270.01"/>
</dbReference>
<reference evidence="1" key="2">
    <citation type="submission" date="2018-03" db="EMBL/GenBank/DDBJ databases">
        <title>The Triticum urartu genome reveals the dynamic nature of wheat genome evolution.</title>
        <authorList>
            <person name="Ling H."/>
            <person name="Ma B."/>
            <person name="Shi X."/>
            <person name="Liu H."/>
            <person name="Dong L."/>
            <person name="Sun H."/>
            <person name="Cao Y."/>
            <person name="Gao Q."/>
            <person name="Zheng S."/>
            <person name="Li Y."/>
            <person name="Yu Y."/>
            <person name="Du H."/>
            <person name="Qi M."/>
            <person name="Li Y."/>
            <person name="Yu H."/>
            <person name="Cui Y."/>
            <person name="Wang N."/>
            <person name="Chen C."/>
            <person name="Wu H."/>
            <person name="Zhao Y."/>
            <person name="Zhang J."/>
            <person name="Li Y."/>
            <person name="Zhou W."/>
            <person name="Zhang B."/>
            <person name="Hu W."/>
            <person name="Eijk M."/>
            <person name="Tang J."/>
            <person name="Witsenboer H."/>
            <person name="Zhao S."/>
            <person name="Li Z."/>
            <person name="Zhang A."/>
            <person name="Wang D."/>
            <person name="Liang C."/>
        </authorList>
    </citation>
    <scope>NUCLEOTIDE SEQUENCE [LARGE SCALE GENOMIC DNA]</scope>
    <source>
        <strain evidence="1">cv. G1812</strain>
    </source>
</reference>
<protein>
    <submittedName>
        <fullName evidence="1">Uncharacterized protein</fullName>
    </submittedName>
</protein>